<feature type="region of interest" description="Disordered" evidence="1">
    <location>
        <begin position="118"/>
        <end position="137"/>
    </location>
</feature>
<organism evidence="2 3">
    <name type="scientific">Roridomyces roridus</name>
    <dbReference type="NCBI Taxonomy" id="1738132"/>
    <lineage>
        <taxon>Eukaryota</taxon>
        <taxon>Fungi</taxon>
        <taxon>Dikarya</taxon>
        <taxon>Basidiomycota</taxon>
        <taxon>Agaricomycotina</taxon>
        <taxon>Agaricomycetes</taxon>
        <taxon>Agaricomycetidae</taxon>
        <taxon>Agaricales</taxon>
        <taxon>Marasmiineae</taxon>
        <taxon>Mycenaceae</taxon>
        <taxon>Roridomyces</taxon>
    </lineage>
</organism>
<comment type="caution">
    <text evidence="2">The sequence shown here is derived from an EMBL/GenBank/DDBJ whole genome shotgun (WGS) entry which is preliminary data.</text>
</comment>
<evidence type="ECO:0000256" key="1">
    <source>
        <dbReference type="SAM" id="MobiDB-lite"/>
    </source>
</evidence>
<name>A0AAD7B4H2_9AGAR</name>
<proteinExistence type="predicted"/>
<keyword evidence="3" id="KW-1185">Reference proteome</keyword>
<gene>
    <name evidence="2" type="ORF">FB45DRAFT_875768</name>
</gene>
<dbReference type="Proteomes" id="UP001221142">
    <property type="component" value="Unassembled WGS sequence"/>
</dbReference>
<reference evidence="2" key="1">
    <citation type="submission" date="2023-03" db="EMBL/GenBank/DDBJ databases">
        <title>Massive genome expansion in bonnet fungi (Mycena s.s.) driven by repeated elements and novel gene families across ecological guilds.</title>
        <authorList>
            <consortium name="Lawrence Berkeley National Laboratory"/>
            <person name="Harder C.B."/>
            <person name="Miyauchi S."/>
            <person name="Viragh M."/>
            <person name="Kuo A."/>
            <person name="Thoen E."/>
            <person name="Andreopoulos B."/>
            <person name="Lu D."/>
            <person name="Skrede I."/>
            <person name="Drula E."/>
            <person name="Henrissat B."/>
            <person name="Morin E."/>
            <person name="Kohler A."/>
            <person name="Barry K."/>
            <person name="LaButti K."/>
            <person name="Morin E."/>
            <person name="Salamov A."/>
            <person name="Lipzen A."/>
            <person name="Mereny Z."/>
            <person name="Hegedus B."/>
            <person name="Baldrian P."/>
            <person name="Stursova M."/>
            <person name="Weitz H."/>
            <person name="Taylor A."/>
            <person name="Grigoriev I.V."/>
            <person name="Nagy L.G."/>
            <person name="Martin F."/>
            <person name="Kauserud H."/>
        </authorList>
    </citation>
    <scope>NUCLEOTIDE SEQUENCE</scope>
    <source>
        <strain evidence="2">9284</strain>
    </source>
</reference>
<protein>
    <submittedName>
        <fullName evidence="2">Uncharacterized protein</fullName>
    </submittedName>
</protein>
<dbReference type="EMBL" id="JARKIF010000035">
    <property type="protein sequence ID" value="KAJ7610410.1"/>
    <property type="molecule type" value="Genomic_DNA"/>
</dbReference>
<feature type="region of interest" description="Disordered" evidence="1">
    <location>
        <begin position="172"/>
        <end position="202"/>
    </location>
</feature>
<sequence length="202" mass="21583">MTAPPHSLVLSPQGKAVLFQYARDLWPSIFTTFGWDLNAGAADTPGSAIRPLGNRHRDLRRRDSPLPQNPPHTLSGILLLHTPARPPFRTVNHGHHLRSSPAGQAQLRYATHAQIPGASPIQLFPPTGPPHRRRNGRPLARLASPAQSPAWAIGSGTGHDVATDGVFSPSAYAAGPGASSRHDDRRHVSAAHKPRGVGTGQF</sequence>
<evidence type="ECO:0000313" key="3">
    <source>
        <dbReference type="Proteomes" id="UP001221142"/>
    </source>
</evidence>
<dbReference type="AlphaFoldDB" id="A0AAD7B4H2"/>
<accession>A0AAD7B4H2</accession>
<evidence type="ECO:0000313" key="2">
    <source>
        <dbReference type="EMBL" id="KAJ7610410.1"/>
    </source>
</evidence>